<dbReference type="eggNOG" id="KOG4291">
    <property type="taxonomic scope" value="Eukaryota"/>
</dbReference>
<dbReference type="SMART" id="SM00723">
    <property type="entry name" value="AMOP"/>
    <property type="match status" value="1"/>
</dbReference>
<feature type="region of interest" description="Disordered" evidence="7">
    <location>
        <begin position="669"/>
        <end position="691"/>
    </location>
</feature>
<feature type="transmembrane region" description="Helical" evidence="8">
    <location>
        <begin position="698"/>
        <end position="721"/>
    </location>
</feature>
<dbReference type="CDD" id="cd00033">
    <property type="entry name" value="CCP"/>
    <property type="match status" value="1"/>
</dbReference>
<keyword evidence="3 8" id="KW-1133">Transmembrane helix</keyword>
<feature type="domain" description="VWFD" evidence="11">
    <location>
        <begin position="353"/>
        <end position="552"/>
    </location>
</feature>
<dbReference type="PANTHER" id="PTHR13802">
    <property type="entry name" value="MUCIN 4-RELATED"/>
    <property type="match status" value="1"/>
</dbReference>
<evidence type="ECO:0000256" key="5">
    <source>
        <dbReference type="ARBA" id="ARBA00023157"/>
    </source>
</evidence>
<keyword evidence="6" id="KW-0768">Sushi</keyword>
<dbReference type="FunCoup" id="F6WA41">
    <property type="interactions" value="94"/>
</dbReference>
<dbReference type="InParanoid" id="F6WA41"/>
<gene>
    <name evidence="12" type="primary">SUSD2</name>
</gene>
<dbReference type="Proteomes" id="UP000002280">
    <property type="component" value="Chromosome 3"/>
</dbReference>
<dbReference type="InterPro" id="IPR005533">
    <property type="entry name" value="AMOP_dom"/>
</dbReference>
<proteinExistence type="predicted"/>
<dbReference type="SMART" id="SM00216">
    <property type="entry name" value="VWD"/>
    <property type="match status" value="1"/>
</dbReference>
<dbReference type="Pfam" id="PF00094">
    <property type="entry name" value="VWD"/>
    <property type="match status" value="1"/>
</dbReference>
<dbReference type="InterPro" id="IPR035976">
    <property type="entry name" value="Sushi/SCR/CCP_sf"/>
</dbReference>
<evidence type="ECO:0000256" key="3">
    <source>
        <dbReference type="ARBA" id="ARBA00022989"/>
    </source>
</evidence>
<dbReference type="Gene3D" id="2.10.70.10">
    <property type="entry name" value="Complement Module, domain 1"/>
    <property type="match status" value="1"/>
</dbReference>
<dbReference type="Ensembl" id="ENSMODT00000000373.4">
    <property type="protein sequence ID" value="ENSMODP00000000366.3"/>
    <property type="gene ID" value="ENSMODG00000000309.4"/>
</dbReference>
<feature type="disulfide bond" evidence="6">
    <location>
        <begin position="659"/>
        <end position="686"/>
    </location>
</feature>
<dbReference type="PANTHER" id="PTHR13802:SF63">
    <property type="entry name" value="SUSHI DOMAIN-CONTAINING PROTEIN 2"/>
    <property type="match status" value="1"/>
</dbReference>
<keyword evidence="5 6" id="KW-1015">Disulfide bond</keyword>
<comment type="caution">
    <text evidence="6">Lacks conserved residue(s) required for the propagation of feature annotation.</text>
</comment>
<dbReference type="Pfam" id="PF00084">
    <property type="entry name" value="Sushi"/>
    <property type="match status" value="1"/>
</dbReference>
<feature type="domain" description="Sushi" evidence="10">
    <location>
        <begin position="631"/>
        <end position="688"/>
    </location>
</feature>
<dbReference type="GeneTree" id="ENSGT00730000110943"/>
<dbReference type="PROSITE" id="PS50923">
    <property type="entry name" value="SUSHI"/>
    <property type="match status" value="1"/>
</dbReference>
<evidence type="ECO:0000256" key="6">
    <source>
        <dbReference type="PROSITE-ProRule" id="PRU00302"/>
    </source>
</evidence>
<keyword evidence="13" id="KW-1185">Reference proteome</keyword>
<feature type="domain" description="AMOP" evidence="9">
    <location>
        <begin position="226"/>
        <end position="376"/>
    </location>
</feature>
<protein>
    <submittedName>
        <fullName evidence="12">Sushi domain containing 2</fullName>
    </submittedName>
</protein>
<keyword evidence="2 8" id="KW-0812">Transmembrane</keyword>
<dbReference type="Pfam" id="PF23263">
    <property type="entry name" value="C8-3_MUC4"/>
    <property type="match status" value="1"/>
</dbReference>
<organism evidence="12 13">
    <name type="scientific">Monodelphis domestica</name>
    <name type="common">Gray short-tailed opossum</name>
    <dbReference type="NCBI Taxonomy" id="13616"/>
    <lineage>
        <taxon>Eukaryota</taxon>
        <taxon>Metazoa</taxon>
        <taxon>Chordata</taxon>
        <taxon>Craniata</taxon>
        <taxon>Vertebrata</taxon>
        <taxon>Euteleostomi</taxon>
        <taxon>Mammalia</taxon>
        <taxon>Metatheria</taxon>
        <taxon>Didelphimorphia</taxon>
        <taxon>Didelphidae</taxon>
        <taxon>Monodelphis</taxon>
    </lineage>
</organism>
<comment type="subcellular location">
    <subcellularLocation>
        <location evidence="1">Membrane</location>
    </subcellularLocation>
</comment>
<dbReference type="STRING" id="13616.ENSMODP00000000366"/>
<dbReference type="PROSITE" id="PS51233">
    <property type="entry name" value="VWFD"/>
    <property type="match status" value="1"/>
</dbReference>
<dbReference type="InterPro" id="IPR000436">
    <property type="entry name" value="Sushi_SCR_CCP_dom"/>
</dbReference>
<evidence type="ECO:0000256" key="4">
    <source>
        <dbReference type="ARBA" id="ARBA00023136"/>
    </source>
</evidence>
<dbReference type="InterPro" id="IPR051495">
    <property type="entry name" value="Epithelial_Barrier/Signaling"/>
</dbReference>
<dbReference type="GO" id="GO:0051782">
    <property type="term" value="P:negative regulation of cell division"/>
    <property type="evidence" value="ECO:0007669"/>
    <property type="project" value="Ensembl"/>
</dbReference>
<dbReference type="GO" id="GO:0005886">
    <property type="term" value="C:plasma membrane"/>
    <property type="evidence" value="ECO:0007669"/>
    <property type="project" value="Ensembl"/>
</dbReference>
<evidence type="ECO:0000256" key="1">
    <source>
        <dbReference type="ARBA" id="ARBA00004370"/>
    </source>
</evidence>
<evidence type="ECO:0000259" key="9">
    <source>
        <dbReference type="PROSITE" id="PS50856"/>
    </source>
</evidence>
<dbReference type="AlphaFoldDB" id="F6WA41"/>
<evidence type="ECO:0000259" key="10">
    <source>
        <dbReference type="PROSITE" id="PS50923"/>
    </source>
</evidence>
<evidence type="ECO:0000256" key="7">
    <source>
        <dbReference type="SAM" id="MobiDB-lite"/>
    </source>
</evidence>
<name>F6WA41_MONDO</name>
<evidence type="ECO:0000256" key="8">
    <source>
        <dbReference type="SAM" id="Phobius"/>
    </source>
</evidence>
<evidence type="ECO:0000259" key="11">
    <source>
        <dbReference type="PROSITE" id="PS51233"/>
    </source>
</evidence>
<dbReference type="GO" id="GO:1902807">
    <property type="term" value="P:negative regulation of cell cycle G1/S phase transition"/>
    <property type="evidence" value="ECO:0007669"/>
    <property type="project" value="Ensembl"/>
</dbReference>
<dbReference type="SMART" id="SM00032">
    <property type="entry name" value="CCP"/>
    <property type="match status" value="1"/>
</dbReference>
<dbReference type="InterPro" id="IPR056619">
    <property type="entry name" value="C8-3_MUC4"/>
</dbReference>
<evidence type="ECO:0000256" key="2">
    <source>
        <dbReference type="ARBA" id="ARBA00022692"/>
    </source>
</evidence>
<accession>F6WA41</accession>
<reference evidence="12 13" key="1">
    <citation type="journal article" date="2007" name="Nature">
        <title>Genome of the marsupial Monodelphis domestica reveals innovation in non-coding sequences.</title>
        <authorList>
            <person name="Mikkelsen T.S."/>
            <person name="Wakefield M.J."/>
            <person name="Aken B."/>
            <person name="Amemiya C.T."/>
            <person name="Chang J.L."/>
            <person name="Duke S."/>
            <person name="Garber M."/>
            <person name="Gentles A.J."/>
            <person name="Goodstadt L."/>
            <person name="Heger A."/>
            <person name="Jurka J."/>
            <person name="Kamal M."/>
            <person name="Mauceli E."/>
            <person name="Searle S.M."/>
            <person name="Sharpe T."/>
            <person name="Baker M.L."/>
            <person name="Batzer M.A."/>
            <person name="Benos P.V."/>
            <person name="Belov K."/>
            <person name="Clamp M."/>
            <person name="Cook A."/>
            <person name="Cuff J."/>
            <person name="Das R."/>
            <person name="Davidow L."/>
            <person name="Deakin J.E."/>
            <person name="Fazzari M.J."/>
            <person name="Glass J.L."/>
            <person name="Grabherr M."/>
            <person name="Greally J.M."/>
            <person name="Gu W."/>
            <person name="Hore T.A."/>
            <person name="Huttley G.A."/>
            <person name="Kleber M."/>
            <person name="Jirtle R.L."/>
            <person name="Koina E."/>
            <person name="Lee J.T."/>
            <person name="Mahony S."/>
            <person name="Marra M.A."/>
            <person name="Miller R.D."/>
            <person name="Nicholls R.D."/>
            <person name="Oda M."/>
            <person name="Papenfuss A.T."/>
            <person name="Parra Z.E."/>
            <person name="Pollock D.D."/>
            <person name="Ray D.A."/>
            <person name="Schein J.E."/>
            <person name="Speed T.P."/>
            <person name="Thompson K."/>
            <person name="VandeBerg J.L."/>
            <person name="Wade C.M."/>
            <person name="Walker J.A."/>
            <person name="Waters P.D."/>
            <person name="Webber C."/>
            <person name="Weidman J.R."/>
            <person name="Xie X."/>
            <person name="Zody M.C."/>
            <person name="Baldwin J."/>
            <person name="Abdouelleil A."/>
            <person name="Abdulkadir J."/>
            <person name="Abebe A."/>
            <person name="Abera B."/>
            <person name="Abreu J."/>
            <person name="Acer S.C."/>
            <person name="Aftuck L."/>
            <person name="Alexander A."/>
            <person name="An P."/>
            <person name="Anderson E."/>
            <person name="Anderson S."/>
            <person name="Arachi H."/>
            <person name="Azer M."/>
            <person name="Bachantsang P."/>
            <person name="Barry A."/>
            <person name="Bayul T."/>
            <person name="Berlin A."/>
            <person name="Bessette D."/>
            <person name="Bloom T."/>
            <person name="Bloom T."/>
            <person name="Boguslavskiy L."/>
            <person name="Bonnet C."/>
            <person name="Boukhgalter B."/>
            <person name="Bourzgui I."/>
            <person name="Brown A."/>
            <person name="Cahill P."/>
            <person name="Channer S."/>
            <person name="Cheshatsang Y."/>
            <person name="Chuda L."/>
            <person name="Citroen M."/>
            <person name="Collymore A."/>
            <person name="Cooke P."/>
            <person name="Costello M."/>
            <person name="D'Aco K."/>
            <person name="Daza R."/>
            <person name="De Haan G."/>
            <person name="DeGray S."/>
            <person name="DeMaso C."/>
            <person name="Dhargay N."/>
            <person name="Dooley K."/>
            <person name="Dooley E."/>
            <person name="Doricent M."/>
            <person name="Dorje P."/>
            <person name="Dorjee K."/>
            <person name="Dupes A."/>
            <person name="Elong R."/>
            <person name="Falk J."/>
            <person name="Farina A."/>
            <person name="Faro S."/>
            <person name="Ferguson D."/>
            <person name="Fisher S."/>
            <person name="Foley C.D."/>
            <person name="Franke A."/>
            <person name="Friedrich D."/>
            <person name="Gadbois L."/>
            <person name="Gearin G."/>
            <person name="Gearin C.R."/>
            <person name="Giannoukos G."/>
            <person name="Goode T."/>
            <person name="Graham J."/>
            <person name="Grandbois E."/>
            <person name="Grewal S."/>
            <person name="Gyaltsen K."/>
            <person name="Hafez N."/>
            <person name="Hagos B."/>
            <person name="Hall J."/>
            <person name="Henson C."/>
            <person name="Hollinger A."/>
            <person name="Honan T."/>
            <person name="Huard M.D."/>
            <person name="Hughes L."/>
            <person name="Hurhula B."/>
            <person name="Husby M.E."/>
            <person name="Kamat A."/>
            <person name="Kanga B."/>
            <person name="Kashin S."/>
            <person name="Khazanovich D."/>
            <person name="Kisner P."/>
            <person name="Lance K."/>
            <person name="Lara M."/>
            <person name="Lee W."/>
            <person name="Lennon N."/>
            <person name="Letendre F."/>
            <person name="LeVine R."/>
            <person name="Lipovsky A."/>
            <person name="Liu X."/>
            <person name="Liu J."/>
            <person name="Liu S."/>
            <person name="Lokyitsang T."/>
            <person name="Lokyitsang Y."/>
            <person name="Lubonja R."/>
            <person name="Lui A."/>
            <person name="MacDonald P."/>
            <person name="Magnisalis V."/>
            <person name="Maru K."/>
            <person name="Matthews C."/>
            <person name="McCusker W."/>
            <person name="McDonough S."/>
            <person name="Mehta T."/>
            <person name="Meldrim J."/>
            <person name="Meneus L."/>
            <person name="Mihai O."/>
            <person name="Mihalev A."/>
            <person name="Mihova T."/>
            <person name="Mittelman R."/>
            <person name="Mlenga V."/>
            <person name="Montmayeur A."/>
            <person name="Mulrain L."/>
            <person name="Navidi A."/>
            <person name="Naylor J."/>
            <person name="Negash T."/>
            <person name="Nguyen T."/>
            <person name="Nguyen N."/>
            <person name="Nicol R."/>
            <person name="Norbu C."/>
            <person name="Norbu N."/>
            <person name="Novod N."/>
            <person name="O'Neill B."/>
            <person name="Osman S."/>
            <person name="Markiewicz E."/>
            <person name="Oyono O.L."/>
            <person name="Patti C."/>
            <person name="Phunkhang P."/>
            <person name="Pierre F."/>
            <person name="Priest M."/>
            <person name="Raghuraman S."/>
            <person name="Rege F."/>
            <person name="Reyes R."/>
            <person name="Rise C."/>
            <person name="Rogov P."/>
            <person name="Ross K."/>
            <person name="Ryan E."/>
            <person name="Settipalli S."/>
            <person name="Shea T."/>
            <person name="Sherpa N."/>
            <person name="Shi L."/>
            <person name="Shih D."/>
            <person name="Sparrow T."/>
            <person name="Spaulding J."/>
            <person name="Stalker J."/>
            <person name="Stange-Thomann N."/>
            <person name="Stavropoulos S."/>
            <person name="Stone C."/>
            <person name="Strader C."/>
            <person name="Tesfaye S."/>
            <person name="Thomson T."/>
            <person name="Thoulutsang Y."/>
            <person name="Thoulutsang D."/>
            <person name="Topham K."/>
            <person name="Topping I."/>
            <person name="Tsamla T."/>
            <person name="Vassiliev H."/>
            <person name="Vo A."/>
            <person name="Wangchuk T."/>
            <person name="Wangdi T."/>
            <person name="Weiand M."/>
            <person name="Wilkinson J."/>
            <person name="Wilson A."/>
            <person name="Yadav S."/>
            <person name="Young G."/>
            <person name="Yu Q."/>
            <person name="Zembek L."/>
            <person name="Zhong D."/>
            <person name="Zimmer A."/>
            <person name="Zwirko Z."/>
            <person name="Jaffe D.B."/>
            <person name="Alvarez P."/>
            <person name="Brockman W."/>
            <person name="Butler J."/>
            <person name="Chin C."/>
            <person name="Gnerre S."/>
            <person name="MacCallum I."/>
            <person name="Graves J.A."/>
            <person name="Ponting C.P."/>
            <person name="Breen M."/>
            <person name="Samollow P.B."/>
            <person name="Lander E.S."/>
            <person name="Lindblad-Toh K."/>
        </authorList>
    </citation>
    <scope>NUCLEOTIDE SEQUENCE [LARGE SCALE GENOMIC DNA]</scope>
</reference>
<dbReference type="Bgee" id="ENSMODG00000000309">
    <property type="expression patterns" value="Expressed in adult mammalian kidney and 13 other cell types or tissues"/>
</dbReference>
<reference evidence="12" key="3">
    <citation type="submission" date="2025-09" db="UniProtKB">
        <authorList>
            <consortium name="Ensembl"/>
        </authorList>
    </citation>
    <scope>IDENTIFICATION</scope>
</reference>
<dbReference type="OMA" id="FGADWAI"/>
<dbReference type="Pfam" id="PF03782">
    <property type="entry name" value="AMOP"/>
    <property type="match status" value="1"/>
</dbReference>
<reference evidence="12" key="2">
    <citation type="submission" date="2025-08" db="UniProtKB">
        <authorList>
            <consortium name="Ensembl"/>
        </authorList>
    </citation>
    <scope>IDENTIFICATION</scope>
</reference>
<sequence>CPEILPYSGSVMGGKDFVLLGAEPWLPPASVTSVLCRFRESVQTRGYVDGEGRIHCVSPLLYESGWIPFGVSLDGGRTFPSSGAWLAVHPSKVSPTEKSELVNETKWQYYGTPGVNGTLTLSWNRLLLPDAKVNIELWGYQETGTPYSDEWKAEWSYLYTLVRDLPNGSNFTFVPKPAEPQYQSWEVGALRVTGSSRAAGERDVPAVWSNEHALAWHLGEDFRRDSAAWASAKCLHWAALDKGLPNFLEEIEDCPCTLAQARADTGRFFADYGCDIEQNSVCTYHPEAVHCVRSIQASPRYASGQQCCYSAQGTQVLTRDTSSGSTPDRGHDWGSPPYGLRPSSDCRSYRPPHLASAFGDPHFVTFDGVSFTFNGRGEYVLVQSELPQLLVQARTRAASSGSPPGAQASATGISAVAVKEGTSDVLEARLGDTPARPLEVLLNQRLLNFSEQPWMDLKGMFLSMSGTHKASVMLDSGAGLEIQAHEAFLSLSVFLPDKFLARTWGLLGTLNGLSADDFTLRNGSVLPLDVASRPQQLLEFGADWAIRNDSSLFTYDSRALVDAYLLGPKHDPTFLPTLAPGPLSPAVAALCQNDSFCQFDALVTGRLDLGNATQAAHKRHQQLQQSLQPVVCCGWLPPPKHGKKNGTRYLVGSSVLFSCAPGFTLRGSEERKCQPDGTWSGSPPQCRPGRKGPVPDQMMLLGILFGILGVLALVGLGYELVKRRKRRT</sequence>
<dbReference type="InterPro" id="IPR001846">
    <property type="entry name" value="VWF_type-D"/>
</dbReference>
<evidence type="ECO:0000313" key="13">
    <source>
        <dbReference type="Proteomes" id="UP000002280"/>
    </source>
</evidence>
<dbReference type="PROSITE" id="PS50856">
    <property type="entry name" value="AMOP"/>
    <property type="match status" value="1"/>
</dbReference>
<dbReference type="GO" id="GO:0005615">
    <property type="term" value="C:extracellular space"/>
    <property type="evidence" value="ECO:0000318"/>
    <property type="project" value="GO_Central"/>
</dbReference>
<keyword evidence="4 8" id="KW-0472">Membrane</keyword>
<dbReference type="SUPFAM" id="SSF57535">
    <property type="entry name" value="Complement control module/SCR domain"/>
    <property type="match status" value="1"/>
</dbReference>
<evidence type="ECO:0000313" key="12">
    <source>
        <dbReference type="Ensembl" id="ENSMODP00000000366.3"/>
    </source>
</evidence>